<keyword evidence="4" id="KW-0732">Signal</keyword>
<dbReference type="Pfam" id="PF00150">
    <property type="entry name" value="Cellulase"/>
    <property type="match status" value="1"/>
</dbReference>
<keyword evidence="7" id="KW-1185">Reference proteome</keyword>
<evidence type="ECO:0000313" key="7">
    <source>
        <dbReference type="Proteomes" id="UP000273643"/>
    </source>
</evidence>
<keyword evidence="2 3" id="KW-0326">Glycosidase</keyword>
<dbReference type="GO" id="GO:0000272">
    <property type="term" value="P:polysaccharide catabolic process"/>
    <property type="evidence" value="ECO:0007669"/>
    <property type="project" value="InterPro"/>
</dbReference>
<dbReference type="Proteomes" id="UP000273643">
    <property type="component" value="Unassembled WGS sequence"/>
</dbReference>
<protein>
    <submittedName>
        <fullName evidence="6">Cellulase (Glycosyl hydrolase family 5)</fullName>
    </submittedName>
</protein>
<dbReference type="GO" id="GO:0004553">
    <property type="term" value="F:hydrolase activity, hydrolyzing O-glycosyl compounds"/>
    <property type="evidence" value="ECO:0007669"/>
    <property type="project" value="InterPro"/>
</dbReference>
<dbReference type="SUPFAM" id="SSF51445">
    <property type="entry name" value="(Trans)glycosidases"/>
    <property type="match status" value="1"/>
</dbReference>
<feature type="domain" description="Glycoside hydrolase family 5" evidence="5">
    <location>
        <begin position="43"/>
        <end position="282"/>
    </location>
</feature>
<feature type="signal peptide" evidence="4">
    <location>
        <begin position="1"/>
        <end position="22"/>
    </location>
</feature>
<evidence type="ECO:0000259" key="5">
    <source>
        <dbReference type="Pfam" id="PF00150"/>
    </source>
</evidence>
<dbReference type="PANTHER" id="PTHR34142:SF1">
    <property type="entry name" value="GLYCOSIDE HYDROLASE FAMILY 5 DOMAIN-CONTAINING PROTEIN"/>
    <property type="match status" value="1"/>
</dbReference>
<dbReference type="InterPro" id="IPR017853">
    <property type="entry name" value="GH"/>
</dbReference>
<dbReference type="SMR" id="A0A3N1P8L4"/>
<keyword evidence="1 3" id="KW-0378">Hydrolase</keyword>
<dbReference type="RefSeq" id="WP_123638116.1">
    <property type="nucleotide sequence ID" value="NZ_JBHYFO010000034.1"/>
</dbReference>
<dbReference type="PROSITE" id="PS00659">
    <property type="entry name" value="GLYCOSYL_HYDROL_F5"/>
    <property type="match status" value="1"/>
</dbReference>
<comment type="similarity">
    <text evidence="3">Belongs to the glycosyl hydrolase 5 (cellulase A) family.</text>
</comment>
<evidence type="ECO:0000256" key="4">
    <source>
        <dbReference type="SAM" id="SignalP"/>
    </source>
</evidence>
<evidence type="ECO:0000256" key="1">
    <source>
        <dbReference type="ARBA" id="ARBA00022801"/>
    </source>
</evidence>
<dbReference type="OrthoDB" id="9775889at2"/>
<dbReference type="InterPro" id="IPR001547">
    <property type="entry name" value="Glyco_hydro_5"/>
</dbReference>
<evidence type="ECO:0000256" key="2">
    <source>
        <dbReference type="ARBA" id="ARBA00023295"/>
    </source>
</evidence>
<accession>A0A3N1P8L4</accession>
<sequence>MLNLKPVLAALLLSLFSLSALADVAPLTTKGNQVLIGGSTGSIAGPSLFWSNDGWGGDKFYTAGAVKTVAEDWNAELVRAAMGIETPGGYLESPESNLTKIRTVVDAAIANDLYVVIDWHSHHAEDHPDSAVAFFTQMAEEYGEHPNVIYEIYNEPLDVSWTDTLKPYAVQVIEAIRAIDPDNLIVVGTPNWSQDVDVAAESPITGFQNLAYALHFYAGTHTDSLRDKARDALDKGLPLFATEWGTVNANGDGDVATAQTEIWMDFFKEHNISHANWALNDKEEGASALVVGASPEGNWSEKDYTASGRYARDIIRQWEAREPQ</sequence>
<proteinExistence type="inferred from homology"/>
<evidence type="ECO:0000256" key="3">
    <source>
        <dbReference type="RuleBase" id="RU361153"/>
    </source>
</evidence>
<dbReference type="PANTHER" id="PTHR34142">
    <property type="entry name" value="ENDO-BETA-1,4-GLUCANASE A"/>
    <property type="match status" value="1"/>
</dbReference>
<dbReference type="EMBL" id="RJUK01000001">
    <property type="protein sequence ID" value="ROQ21066.1"/>
    <property type="molecule type" value="Genomic_DNA"/>
</dbReference>
<dbReference type="Gene3D" id="3.20.20.80">
    <property type="entry name" value="Glycosidases"/>
    <property type="match status" value="1"/>
</dbReference>
<gene>
    <name evidence="6" type="ORF">EDC38_1687</name>
</gene>
<name>A0A3N1P8L4_9GAMM</name>
<dbReference type="InterPro" id="IPR018087">
    <property type="entry name" value="Glyco_hydro_5_CS"/>
</dbReference>
<evidence type="ECO:0000313" key="6">
    <source>
        <dbReference type="EMBL" id="ROQ21066.1"/>
    </source>
</evidence>
<dbReference type="AlphaFoldDB" id="A0A3N1P8L4"/>
<reference evidence="6 7" key="1">
    <citation type="submission" date="2018-11" db="EMBL/GenBank/DDBJ databases">
        <title>Genomic Encyclopedia of Type Strains, Phase IV (KMG-IV): sequencing the most valuable type-strain genomes for metagenomic binning, comparative biology and taxonomic classification.</title>
        <authorList>
            <person name="Goeker M."/>
        </authorList>
    </citation>
    <scope>NUCLEOTIDE SEQUENCE [LARGE SCALE GENOMIC DNA]</scope>
    <source>
        <strain evidence="6 7">DSM 16974</strain>
    </source>
</reference>
<comment type="caution">
    <text evidence="6">The sequence shown here is derived from an EMBL/GenBank/DDBJ whole genome shotgun (WGS) entry which is preliminary data.</text>
</comment>
<organism evidence="6 7">
    <name type="scientific">Marinimicrobium koreense</name>
    <dbReference type="NCBI Taxonomy" id="306545"/>
    <lineage>
        <taxon>Bacteria</taxon>
        <taxon>Pseudomonadati</taxon>
        <taxon>Pseudomonadota</taxon>
        <taxon>Gammaproteobacteria</taxon>
        <taxon>Cellvibrionales</taxon>
        <taxon>Cellvibrionaceae</taxon>
        <taxon>Marinimicrobium</taxon>
    </lineage>
</organism>
<feature type="chain" id="PRO_5018181460" evidence="4">
    <location>
        <begin position="23"/>
        <end position="324"/>
    </location>
</feature>